<dbReference type="AlphaFoldDB" id="A0A8E3B2S6"/>
<accession>A0A8E3B2S6</accession>
<evidence type="ECO:0000256" key="1">
    <source>
        <dbReference type="SAM" id="MobiDB-lite"/>
    </source>
</evidence>
<name>A0A8E3B2S6_RHILI</name>
<dbReference type="EMBL" id="QGGH01000011">
    <property type="protein sequence ID" value="PWJ88418.1"/>
    <property type="molecule type" value="Genomic_DNA"/>
</dbReference>
<comment type="caution">
    <text evidence="2">The sequence shown here is derived from an EMBL/GenBank/DDBJ whole genome shotgun (WGS) entry which is preliminary data.</text>
</comment>
<evidence type="ECO:0000313" key="2">
    <source>
        <dbReference type="EMBL" id="PWJ88418.1"/>
    </source>
</evidence>
<sequence length="230" mass="26926">MSSLFLDKPNDFDKRVDRLVEHFRLAETWFFIKNAKGLPTPRDLLWLLIADAVHTARLLPDVERRMVSRMGSAMPSARETELEARIRELSRLADGMPQYDDTEVRVVVHEDASDRMVDVLDLLRFVVGGHNGKDVLRMKRTVVARAAGLSIEQCGRIYDKHRLGFDRRAMWDIRNRVLGQILKGIETEFGLVRTSRGFRRLSLKEIDRRRRDRKSDEKRRRREEAEATEQ</sequence>
<dbReference type="Proteomes" id="UP000245631">
    <property type="component" value="Unassembled WGS sequence"/>
</dbReference>
<protein>
    <submittedName>
        <fullName evidence="2">Uncharacterized protein</fullName>
    </submittedName>
</protein>
<evidence type="ECO:0000313" key="3">
    <source>
        <dbReference type="Proteomes" id="UP000245631"/>
    </source>
</evidence>
<dbReference type="GeneID" id="61054914"/>
<proteinExistence type="predicted"/>
<reference evidence="2 3" key="1">
    <citation type="submission" date="2018-05" db="EMBL/GenBank/DDBJ databases">
        <title>Genomic Encyclopedia of Type Strains, Phase IV (KMG-IV): sequencing the most valuable type-strain genomes for metagenomic binning, comparative biology and taxonomic classification.</title>
        <authorList>
            <person name="Goeker M."/>
        </authorList>
    </citation>
    <scope>NUCLEOTIDE SEQUENCE [LARGE SCALE GENOMIC DNA]</scope>
    <source>
        <strain evidence="2 3">DSM 2626</strain>
    </source>
</reference>
<feature type="region of interest" description="Disordered" evidence="1">
    <location>
        <begin position="208"/>
        <end position="230"/>
    </location>
</feature>
<organism evidence="2 3">
    <name type="scientific">Rhizobium loti</name>
    <name type="common">Mesorhizobium loti</name>
    <dbReference type="NCBI Taxonomy" id="381"/>
    <lineage>
        <taxon>Bacteria</taxon>
        <taxon>Pseudomonadati</taxon>
        <taxon>Pseudomonadota</taxon>
        <taxon>Alphaproteobacteria</taxon>
        <taxon>Hyphomicrobiales</taxon>
        <taxon>Phyllobacteriaceae</taxon>
        <taxon>Mesorhizobium</taxon>
    </lineage>
</organism>
<gene>
    <name evidence="2" type="ORF">C8D77_111141</name>
</gene>
<dbReference type="RefSeq" id="WP_109670482.1">
    <property type="nucleotide sequence ID" value="NZ_QGGH01000011.1"/>
</dbReference>